<dbReference type="RefSeq" id="WP_021762179.1">
    <property type="nucleotide sequence ID" value="NZ_JACHVP010000001.1"/>
</dbReference>
<sequence>MTTVYVLPAHRSWTHRTALRIGAALTAWGARPVRRSSHHAERVDLVEATRDSAARLLPQLPR</sequence>
<dbReference type="Proteomes" id="UP000538196">
    <property type="component" value="Unassembled WGS sequence"/>
</dbReference>
<evidence type="ECO:0000313" key="2">
    <source>
        <dbReference type="Proteomes" id="UP000538196"/>
    </source>
</evidence>
<accession>A0A7W4UUJ4</accession>
<reference evidence="1 2" key="1">
    <citation type="submission" date="2020-08" db="EMBL/GenBank/DDBJ databases">
        <title>Sequencing the genomes of 1000 actinobacteria strains.</title>
        <authorList>
            <person name="Klenk H.-P."/>
        </authorList>
    </citation>
    <scope>NUCLEOTIDE SEQUENCE [LARGE SCALE GENOMIC DNA]</scope>
    <source>
        <strain evidence="1 2">DSM 20146</strain>
    </source>
</reference>
<gene>
    <name evidence="1" type="ORF">FHX33_000989</name>
</gene>
<organism evidence="1 2">
    <name type="scientific">Leifsonia aquatica</name>
    <name type="common">Corynebacterium aquaticum</name>
    <dbReference type="NCBI Taxonomy" id="144185"/>
    <lineage>
        <taxon>Bacteria</taxon>
        <taxon>Bacillati</taxon>
        <taxon>Actinomycetota</taxon>
        <taxon>Actinomycetes</taxon>
        <taxon>Micrococcales</taxon>
        <taxon>Microbacteriaceae</taxon>
        <taxon>Leifsonia</taxon>
    </lineage>
</organism>
<evidence type="ECO:0000313" key="1">
    <source>
        <dbReference type="EMBL" id="MBB2966257.1"/>
    </source>
</evidence>
<comment type="caution">
    <text evidence="1">The sequence shown here is derived from an EMBL/GenBank/DDBJ whole genome shotgun (WGS) entry which is preliminary data.</text>
</comment>
<keyword evidence="2" id="KW-1185">Reference proteome</keyword>
<dbReference type="AlphaFoldDB" id="A0A7W4UUJ4"/>
<name>A0A7W4UUJ4_LEIAQ</name>
<dbReference type="EMBL" id="JACHVP010000001">
    <property type="protein sequence ID" value="MBB2966257.1"/>
    <property type="molecule type" value="Genomic_DNA"/>
</dbReference>
<proteinExistence type="predicted"/>
<protein>
    <submittedName>
        <fullName evidence="1">Uncharacterized protein</fullName>
    </submittedName>
</protein>